<dbReference type="GeneID" id="18241448"/>
<evidence type="ECO:0000256" key="3">
    <source>
        <dbReference type="ARBA" id="ARBA00022517"/>
    </source>
</evidence>
<dbReference type="PIRSF" id="PIRSF017302">
    <property type="entry name" value="Gltscr2"/>
    <property type="match status" value="1"/>
</dbReference>
<protein>
    <recommendedName>
        <fullName evidence="2 5">Ribosome biogenesis protein NOP53</fullName>
    </recommendedName>
</protein>
<dbReference type="PANTHER" id="PTHR14211">
    <property type="entry name" value="GLIOMA SUPPRESSOR CANDIDATE REGION GENE 2"/>
    <property type="match status" value="1"/>
</dbReference>
<dbReference type="InParanoid" id="F4PDS5"/>
<dbReference type="RefSeq" id="XP_006682868.1">
    <property type="nucleotide sequence ID" value="XM_006682805.1"/>
</dbReference>
<dbReference type="PANTHER" id="PTHR14211:SF7">
    <property type="entry name" value="RIBOSOME BIOGENESIS PROTEIN NOP53"/>
    <property type="match status" value="1"/>
</dbReference>
<dbReference type="HOGENOM" id="CLU_035888_0_1_1"/>
<keyword evidence="3 5" id="KW-0690">Ribosome biogenesis</keyword>
<dbReference type="OrthoDB" id="5072at2759"/>
<dbReference type="AlphaFoldDB" id="F4PDS5"/>
<dbReference type="GO" id="GO:0000027">
    <property type="term" value="P:ribosomal large subunit assembly"/>
    <property type="evidence" value="ECO:0000318"/>
    <property type="project" value="GO_Central"/>
</dbReference>
<dbReference type="GO" id="GO:0006364">
    <property type="term" value="P:rRNA processing"/>
    <property type="evidence" value="ECO:0000318"/>
    <property type="project" value="GO_Central"/>
</dbReference>
<evidence type="ECO:0000256" key="6">
    <source>
        <dbReference type="SAM" id="MobiDB-lite"/>
    </source>
</evidence>
<evidence type="ECO:0000313" key="7">
    <source>
        <dbReference type="EMBL" id="EGF76447.1"/>
    </source>
</evidence>
<dbReference type="Pfam" id="PF07767">
    <property type="entry name" value="Nop53"/>
    <property type="match status" value="1"/>
</dbReference>
<keyword evidence="4 5" id="KW-0539">Nucleus</keyword>
<dbReference type="Proteomes" id="UP000007241">
    <property type="component" value="Unassembled WGS sequence"/>
</dbReference>
<name>F4PDS5_BATDJ</name>
<dbReference type="EMBL" id="GL882896">
    <property type="protein sequence ID" value="EGF76447.1"/>
    <property type="molecule type" value="Genomic_DNA"/>
</dbReference>
<proteinExistence type="inferred from homology"/>
<feature type="region of interest" description="Disordered" evidence="6">
    <location>
        <begin position="226"/>
        <end position="281"/>
    </location>
</feature>
<dbReference type="GO" id="GO:0005654">
    <property type="term" value="C:nucleoplasm"/>
    <property type="evidence" value="ECO:0007669"/>
    <property type="project" value="UniProtKB-SubCell"/>
</dbReference>
<sequence>MEQDLDDIRAQERLGGRVTEMPSESLFFTDTKGDQNIRKELRLKPLYMDQLLKSDSAIPGLLSRRFIKKTTKVVDPDGQLTTKSCVVSKSAAKKIETLAKRKKGLGLSIGSDAEKKEAERRKQQDMVQRAKGGFDLWGSDAVQSNAVKDKYLARTLPPYIAKYTTSDYRPKLIPAVRISHPGTSYNPKGDDHQAAILIAADIEFKKIAQEEEAEKQLSYPKELDLLDDNDYFDDTDDEEDSQAEDSAAEGETAETLQDEAAAKKKNPARKTQNQRSRRARHIEYKRRLKMQHERNEFFEQINGVDAINESMEKQAEAMQLNQAKRQALRETLKETKPARVGKYSFQAAPFEIQLKDELSGSLRTLKPEGNIFRDRFKSLQERNIIEAYVPVTKKRRYQPKFTESHDYKRFK</sequence>
<evidence type="ECO:0000313" key="8">
    <source>
        <dbReference type="Proteomes" id="UP000007241"/>
    </source>
</evidence>
<keyword evidence="8" id="KW-1185">Reference proteome</keyword>
<dbReference type="GO" id="GO:0005730">
    <property type="term" value="C:nucleolus"/>
    <property type="evidence" value="ECO:0000318"/>
    <property type="project" value="GO_Central"/>
</dbReference>
<evidence type="ECO:0000256" key="1">
    <source>
        <dbReference type="ARBA" id="ARBA00008838"/>
    </source>
</evidence>
<dbReference type="InterPro" id="IPR011687">
    <property type="entry name" value="Nop53/GLTSCR2"/>
</dbReference>
<reference evidence="7 8" key="1">
    <citation type="submission" date="2009-12" db="EMBL/GenBank/DDBJ databases">
        <title>The draft genome of Batrachochytrium dendrobatidis.</title>
        <authorList>
            <consortium name="US DOE Joint Genome Institute (JGI-PGF)"/>
            <person name="Kuo A."/>
            <person name="Salamov A."/>
            <person name="Schmutz J."/>
            <person name="Lucas S."/>
            <person name="Pitluck S."/>
            <person name="Rosenblum E."/>
            <person name="Stajich J."/>
            <person name="Eisen M."/>
            <person name="Grigoriev I.V."/>
        </authorList>
    </citation>
    <scope>NUCLEOTIDE SEQUENCE [LARGE SCALE GENOMIC DNA]</scope>
    <source>
        <strain evidence="8">JAM81 / FGSC 10211</strain>
    </source>
</reference>
<gene>
    <name evidence="7" type="ORF">BATDEDRAFT_37537</name>
</gene>
<accession>F4PDS5</accession>
<dbReference type="FunCoup" id="F4PDS5">
    <property type="interactions" value="394"/>
</dbReference>
<comment type="subcellular location">
    <subcellularLocation>
        <location evidence="5">Nucleus</location>
        <location evidence="5">Nucleolus</location>
    </subcellularLocation>
    <subcellularLocation>
        <location evidence="5">Nucleus</location>
        <location evidence="5">Nucleoplasm</location>
    </subcellularLocation>
</comment>
<evidence type="ECO:0000256" key="4">
    <source>
        <dbReference type="ARBA" id="ARBA00023242"/>
    </source>
</evidence>
<comment type="function">
    <text evidence="5">May play a role in ribosome biogenesis.</text>
</comment>
<dbReference type="STRING" id="684364.F4PDS5"/>
<organism evidence="7 8">
    <name type="scientific">Batrachochytrium dendrobatidis (strain JAM81 / FGSC 10211)</name>
    <name type="common">Frog chytrid fungus</name>
    <dbReference type="NCBI Taxonomy" id="684364"/>
    <lineage>
        <taxon>Eukaryota</taxon>
        <taxon>Fungi</taxon>
        <taxon>Fungi incertae sedis</taxon>
        <taxon>Chytridiomycota</taxon>
        <taxon>Chytridiomycota incertae sedis</taxon>
        <taxon>Chytridiomycetes</taxon>
        <taxon>Rhizophydiales</taxon>
        <taxon>Rhizophydiales incertae sedis</taxon>
        <taxon>Batrachochytrium</taxon>
    </lineage>
</organism>
<dbReference type="OMA" id="GNLWKEW"/>
<feature type="compositionally biased region" description="Acidic residues" evidence="6">
    <location>
        <begin position="226"/>
        <end position="252"/>
    </location>
</feature>
<dbReference type="GO" id="GO:0008097">
    <property type="term" value="F:5S rRNA binding"/>
    <property type="evidence" value="ECO:0000318"/>
    <property type="project" value="GO_Central"/>
</dbReference>
<evidence type="ECO:0000256" key="2">
    <source>
        <dbReference type="ARBA" id="ARBA00018339"/>
    </source>
</evidence>
<comment type="similarity">
    <text evidence="1 5">Belongs to the NOP53 family.</text>
</comment>
<evidence type="ECO:0000256" key="5">
    <source>
        <dbReference type="PIRNR" id="PIRNR017302"/>
    </source>
</evidence>